<dbReference type="Proteomes" id="UP000886818">
    <property type="component" value="Chromosome"/>
</dbReference>
<gene>
    <name evidence="2" type="primary">yunB</name>
    <name evidence="2" type="ORF">KVH43_13140</name>
</gene>
<organism evidence="2 3">
    <name type="scientific">Crassaminicella indica</name>
    <dbReference type="NCBI Taxonomy" id="2855394"/>
    <lineage>
        <taxon>Bacteria</taxon>
        <taxon>Bacillati</taxon>
        <taxon>Bacillota</taxon>
        <taxon>Clostridia</taxon>
        <taxon>Eubacteriales</taxon>
        <taxon>Clostridiaceae</taxon>
        <taxon>Crassaminicella</taxon>
    </lineage>
</organism>
<dbReference type="RefSeq" id="WP_218282959.1">
    <property type="nucleotide sequence ID" value="NZ_CP078093.1"/>
</dbReference>
<dbReference type="PIRSF" id="PIRSF021383">
    <property type="entry name" value="YunB"/>
    <property type="match status" value="1"/>
</dbReference>
<sequence length="228" mass="25800">MRYRRYHRRKTKGSLKLFIGILLIFLILIYGFMLIDQKIKPAFIAIAEVKAREIATRAINESINAKVSEDIKYQDLIFIRTDNEGNVTMMQANTMMMNKLASQVALLVQDKIKQIKASSVKVPLGTVFKSQLLAKYGPKININVTPIGMVNVNFKTEFEQSGINQTRHKIYLVVRTQVRIIVPFSSKATMVETAVPIAETIIVGKVPQNYIFVPKDEVLNLVPSDVSQ</sequence>
<dbReference type="Pfam" id="PF09560">
    <property type="entry name" value="Spore_YunB"/>
    <property type="match status" value="1"/>
</dbReference>
<feature type="transmembrane region" description="Helical" evidence="1">
    <location>
        <begin position="15"/>
        <end position="35"/>
    </location>
</feature>
<dbReference type="EMBL" id="CP078093">
    <property type="protein sequence ID" value="QXM06263.1"/>
    <property type="molecule type" value="Genomic_DNA"/>
</dbReference>
<accession>A0ABX8RB32</accession>
<dbReference type="NCBIfam" id="TIGR02832">
    <property type="entry name" value="spo_yunB"/>
    <property type="match status" value="1"/>
</dbReference>
<reference evidence="2" key="1">
    <citation type="submission" date="2021-07" db="EMBL/GenBank/DDBJ databases">
        <title>Complete genome sequence of Crassaminicella sp. 143-21, isolated from a deep-sea hydrothermal vent.</title>
        <authorList>
            <person name="Li X."/>
        </authorList>
    </citation>
    <scope>NUCLEOTIDE SEQUENCE</scope>
    <source>
        <strain evidence="2">143-21</strain>
    </source>
</reference>
<dbReference type="InterPro" id="IPR014197">
    <property type="entry name" value="Sporulation_prot_YunB"/>
</dbReference>
<keyword evidence="3" id="KW-1185">Reference proteome</keyword>
<evidence type="ECO:0000313" key="2">
    <source>
        <dbReference type="EMBL" id="QXM06263.1"/>
    </source>
</evidence>
<protein>
    <submittedName>
        <fullName evidence="2">Sporulation protein YunB</fullName>
    </submittedName>
</protein>
<keyword evidence="1" id="KW-1133">Transmembrane helix</keyword>
<evidence type="ECO:0000256" key="1">
    <source>
        <dbReference type="SAM" id="Phobius"/>
    </source>
</evidence>
<keyword evidence="1" id="KW-0472">Membrane</keyword>
<evidence type="ECO:0000313" key="3">
    <source>
        <dbReference type="Proteomes" id="UP000886818"/>
    </source>
</evidence>
<keyword evidence="1" id="KW-0812">Transmembrane</keyword>
<name>A0ABX8RB32_9CLOT</name>
<proteinExistence type="predicted"/>